<protein>
    <submittedName>
        <fullName evidence="2">Uncharacterized protein</fullName>
    </submittedName>
</protein>
<dbReference type="Proteomes" id="UP000193925">
    <property type="component" value="Chromosome AFERRI"/>
</dbReference>
<name>A0A060UMA6_9PROT</name>
<dbReference type="RefSeq" id="WP_014028082.1">
    <property type="nucleotide sequence ID" value="NZ_CP059488.1"/>
</dbReference>
<dbReference type="Proteomes" id="UP000093129">
    <property type="component" value="Unassembled WGS sequence"/>
</dbReference>
<sequence length="86" mass="9597">MKTNQNHNIQATPSAWAVQIMGIALTLGNLILYAMPILILSIAVGHWFATNYLLEFVAIFAGQIIGILLVIRLERYRIRTAAQQTC</sequence>
<gene>
    <name evidence="2" type="ORF">AFERRI_30231</name>
    <name evidence="5" type="ORF">AFERRI_50371</name>
    <name evidence="3" type="ORF">BBC27_03505</name>
    <name evidence="4" type="ORF">H2515_12735</name>
</gene>
<evidence type="ECO:0000313" key="2">
    <source>
        <dbReference type="EMBL" id="CDQ09585.1"/>
    </source>
</evidence>
<dbReference type="AlphaFoldDB" id="A0A060UMA6"/>
<feature type="transmembrane region" description="Helical" evidence="1">
    <location>
        <begin position="20"/>
        <end position="46"/>
    </location>
</feature>
<evidence type="ECO:0000313" key="5">
    <source>
        <dbReference type="EMBL" id="SMH67170.1"/>
    </source>
</evidence>
<dbReference type="Proteomes" id="UP000595420">
    <property type="component" value="Chromosome"/>
</dbReference>
<dbReference type="EMBL" id="MASQ01000137">
    <property type="protein sequence ID" value="OCB01557.1"/>
    <property type="molecule type" value="Genomic_DNA"/>
</dbReference>
<reference evidence="4 8" key="5">
    <citation type="submission" date="2020-07" db="EMBL/GenBank/DDBJ databases">
        <title>Complete genome sequence analysis of Acidithiobacillus ferrivorans XJFY6S-08 reveals extreme environmental adaptation to alpine acid mine drainage.</title>
        <authorList>
            <person name="Yan L."/>
            <person name="Ni Y."/>
        </authorList>
    </citation>
    <scope>NUCLEOTIDE SEQUENCE [LARGE SCALE GENOMIC DNA]</scope>
    <source>
        <strain evidence="4 8">XJFY6S-08</strain>
    </source>
</reference>
<evidence type="ECO:0000313" key="8">
    <source>
        <dbReference type="Proteomes" id="UP000595420"/>
    </source>
</evidence>
<evidence type="ECO:0000256" key="1">
    <source>
        <dbReference type="SAM" id="Phobius"/>
    </source>
</evidence>
<evidence type="ECO:0000313" key="3">
    <source>
        <dbReference type="EMBL" id="OCB01557.1"/>
    </source>
</evidence>
<reference evidence="2" key="1">
    <citation type="submission" date="2014-03" db="EMBL/GenBank/DDBJ databases">
        <authorList>
            <person name="Genoscope - CEA"/>
        </authorList>
    </citation>
    <scope>NUCLEOTIDE SEQUENCE [LARGE SCALE GENOMIC DNA]</scope>
    <source>
        <strain evidence="2">CF27</strain>
    </source>
</reference>
<dbReference type="EMBL" id="CCCS020000023">
    <property type="protein sequence ID" value="CDQ09585.1"/>
    <property type="molecule type" value="Genomic_DNA"/>
</dbReference>
<keyword evidence="1" id="KW-0472">Membrane</keyword>
<reference evidence="3 6" key="3">
    <citation type="submission" date="2016-07" db="EMBL/GenBank/DDBJ databases">
        <title>Draft genome of a psychrotolerant acidophile Acidithiobacillus ferrivorans strain YL15.</title>
        <authorList>
            <person name="Peng T."/>
            <person name="Ma L."/>
            <person name="Nan M."/>
            <person name="An N."/>
            <person name="Wang M."/>
            <person name="Qiu G."/>
            <person name="Zeng W."/>
        </authorList>
    </citation>
    <scope>NUCLEOTIDE SEQUENCE [LARGE SCALE GENOMIC DNA]</scope>
    <source>
        <strain evidence="3 6">YL15</strain>
    </source>
</reference>
<reference evidence="2" key="2">
    <citation type="submission" date="2014-07" db="EMBL/GenBank/DDBJ databases">
        <title>Initial genome analysis of the psychrotolerant acidophile Acidithiobacillus ferrivorans CF27: insights into iron and sulfur oxidation pathways and into biofilm formation.</title>
        <authorList>
            <person name="Talla E."/>
            <person name="Hedrich S."/>
            <person name="Mangenot S."/>
            <person name="Ji B."/>
            <person name="Johnson D.B."/>
            <person name="Barbe V."/>
            <person name="Bonnefoy V."/>
        </authorList>
    </citation>
    <scope>NUCLEOTIDE SEQUENCE [LARGE SCALE GENOMIC DNA]</scope>
    <source>
        <strain evidence="2">CF27</strain>
    </source>
</reference>
<keyword evidence="7" id="KW-1185">Reference proteome</keyword>
<organism evidence="2">
    <name type="scientific">Acidithiobacillus ferrivorans</name>
    <dbReference type="NCBI Taxonomy" id="160808"/>
    <lineage>
        <taxon>Bacteria</taxon>
        <taxon>Pseudomonadati</taxon>
        <taxon>Pseudomonadota</taxon>
        <taxon>Acidithiobacillia</taxon>
        <taxon>Acidithiobacillales</taxon>
        <taxon>Acidithiobacillaceae</taxon>
        <taxon>Acidithiobacillus</taxon>
    </lineage>
</organism>
<proteinExistence type="predicted"/>
<feature type="transmembrane region" description="Helical" evidence="1">
    <location>
        <begin position="52"/>
        <end position="71"/>
    </location>
</feature>
<dbReference type="EMBL" id="LT841305">
    <property type="protein sequence ID" value="SMH67170.1"/>
    <property type="molecule type" value="Genomic_DNA"/>
</dbReference>
<keyword evidence="1" id="KW-1133">Transmembrane helix</keyword>
<dbReference type="EMBL" id="CP059488">
    <property type="protein sequence ID" value="QQD72257.1"/>
    <property type="molecule type" value="Genomic_DNA"/>
</dbReference>
<accession>A0A060UMA6</accession>
<evidence type="ECO:0000313" key="4">
    <source>
        <dbReference type="EMBL" id="QQD72257.1"/>
    </source>
</evidence>
<keyword evidence="1" id="KW-0812">Transmembrane</keyword>
<evidence type="ECO:0000313" key="7">
    <source>
        <dbReference type="Proteomes" id="UP000193925"/>
    </source>
</evidence>
<reference evidence="5 7" key="4">
    <citation type="submission" date="2017-03" db="EMBL/GenBank/DDBJ databases">
        <authorList>
            <person name="Regsiter A."/>
            <person name="William W."/>
        </authorList>
    </citation>
    <scope>NUCLEOTIDE SEQUENCE [LARGE SCALE GENOMIC DNA]</scope>
    <source>
        <strain evidence="5">PRJEB5721</strain>
    </source>
</reference>
<evidence type="ECO:0000313" key="6">
    <source>
        <dbReference type="Proteomes" id="UP000093129"/>
    </source>
</evidence>